<evidence type="ECO:0000313" key="2">
    <source>
        <dbReference type="EMBL" id="QNE37457.1"/>
    </source>
</evidence>
<evidence type="ECO:0000256" key="1">
    <source>
        <dbReference type="SAM" id="MobiDB-lite"/>
    </source>
</evidence>
<sequence>MERKTNTQENLANQKRAAELFLNRPRPGVEEIRFTQEGNRPGLGVSWSVNAVITIEGREYREILGVTGTGAPAGEPLPETPTTASPTPVTVIYSDGSSEVVG</sequence>
<accession>A0A7G6YG42</accession>
<feature type="region of interest" description="Disordered" evidence="1">
    <location>
        <begin position="67"/>
        <end position="102"/>
    </location>
</feature>
<organism evidence="2 3">
    <name type="scientific">Leifsonia shinshuensis</name>
    <dbReference type="NCBI Taxonomy" id="150026"/>
    <lineage>
        <taxon>Bacteria</taxon>
        <taxon>Bacillati</taxon>
        <taxon>Actinomycetota</taxon>
        <taxon>Actinomycetes</taxon>
        <taxon>Micrococcales</taxon>
        <taxon>Microbacteriaceae</taxon>
        <taxon>Leifsonia</taxon>
    </lineage>
</organism>
<dbReference type="AlphaFoldDB" id="A0A7G6YG42"/>
<protein>
    <submittedName>
        <fullName evidence="2">Uncharacterized protein</fullName>
    </submittedName>
</protein>
<dbReference type="EMBL" id="CP043641">
    <property type="protein sequence ID" value="QNE37457.1"/>
    <property type="molecule type" value="Genomic_DNA"/>
</dbReference>
<evidence type="ECO:0000313" key="3">
    <source>
        <dbReference type="Proteomes" id="UP000515511"/>
    </source>
</evidence>
<dbReference type="KEGG" id="lse:F1C12_00735"/>
<gene>
    <name evidence="2" type="ORF">F1C12_00735</name>
</gene>
<reference evidence="3" key="1">
    <citation type="submission" date="2019-09" db="EMBL/GenBank/DDBJ databases">
        <title>Antimicrobial potential of Antarctic Bacteria.</title>
        <authorList>
            <person name="Benaud N."/>
            <person name="Edwards R.J."/>
            <person name="Ferrari B.C."/>
        </authorList>
    </citation>
    <scope>NUCLEOTIDE SEQUENCE [LARGE SCALE GENOMIC DNA]</scope>
    <source>
        <strain evidence="3">INR9</strain>
    </source>
</reference>
<dbReference type="Proteomes" id="UP000515511">
    <property type="component" value="Chromosome"/>
</dbReference>
<feature type="compositionally biased region" description="Low complexity" evidence="1">
    <location>
        <begin position="76"/>
        <end position="90"/>
    </location>
</feature>
<proteinExistence type="predicted"/>
<name>A0A7G6YG42_9MICO</name>